<gene>
    <name evidence="3" type="ordered locus">Clole_2066</name>
</gene>
<evidence type="ECO:0000313" key="3">
    <source>
        <dbReference type="EMBL" id="ADZ83780.1"/>
    </source>
</evidence>
<proteinExistence type="predicted"/>
<dbReference type="PANTHER" id="PTHR42763:SF2">
    <property type="entry name" value="ADP-GLUCOSE PHOSPHORYLASE"/>
    <property type="match status" value="1"/>
</dbReference>
<dbReference type="KEGG" id="cle:Clole_2066"/>
<dbReference type="STRING" id="642492.Clole_2066"/>
<keyword evidence="4" id="KW-1185">Reference proteome</keyword>
<dbReference type="EMBL" id="CP002582">
    <property type="protein sequence ID" value="ADZ83780.1"/>
    <property type="molecule type" value="Genomic_DNA"/>
</dbReference>
<sequence>MATIFFNDSIVAPSRINRPMVGKQNEACPFCKENEKELEVIYDEVWEGEKLLVRILANKYPVIPIQGDYAGLHDVIIDTANHWEHPKDFSPEHWQVLLLMMQKRWQQLSKNEKIVFIQIFKNHGSLAGASIYHSHWQLVAMTKIPYGMISQYEKYQKQKESPCFLCERNHLKEAILIKETSLWRLIIPPNPEFNYEIWLVPKSHRQHFGELVQKEVVELGNLLKQLLMVYDILLPEGAFNICMMSGDLRGEWQYHFHIKLMMRIGHIAGFEIATHCHILMIDREQYALRIKQLLQG</sequence>
<dbReference type="GO" id="GO:0006012">
    <property type="term" value="P:galactose metabolic process"/>
    <property type="evidence" value="ECO:0007669"/>
    <property type="project" value="InterPro"/>
</dbReference>
<evidence type="ECO:0000259" key="2">
    <source>
        <dbReference type="Pfam" id="PF16285"/>
    </source>
</evidence>
<name>F2JQB8_CELLD</name>
<dbReference type="InterPro" id="IPR046322">
    <property type="entry name" value="DUF4931"/>
</dbReference>
<evidence type="ECO:0000256" key="1">
    <source>
        <dbReference type="PIRSR" id="PIRSR000808-1"/>
    </source>
</evidence>
<feature type="active site" description="Tele-UMP-histidine intermediate" evidence="1">
    <location>
        <position position="135"/>
    </location>
</feature>
<dbReference type="HOGENOM" id="CLU_029960_1_0_9"/>
<dbReference type="SUPFAM" id="SSF54197">
    <property type="entry name" value="HIT-like"/>
    <property type="match status" value="2"/>
</dbReference>
<dbReference type="InterPro" id="IPR001937">
    <property type="entry name" value="GalP_UDPtransf1"/>
</dbReference>
<dbReference type="Proteomes" id="UP000008467">
    <property type="component" value="Chromosome"/>
</dbReference>
<protein>
    <recommendedName>
        <fullName evidence="2">DUF4931 domain-containing protein</fullName>
    </recommendedName>
</protein>
<accession>F2JQB8</accession>
<dbReference type="PANTHER" id="PTHR42763">
    <property type="entry name" value="ADP-GLUCOSE PHOSPHORYLASE"/>
    <property type="match status" value="1"/>
</dbReference>
<dbReference type="PIRSF" id="PIRSF000808">
    <property type="entry name" value="GalT"/>
    <property type="match status" value="1"/>
</dbReference>
<dbReference type="AlphaFoldDB" id="F2JQB8"/>
<feature type="domain" description="DUF4931" evidence="2">
    <location>
        <begin position="21"/>
        <end position="143"/>
    </location>
</feature>
<evidence type="ECO:0000313" key="4">
    <source>
        <dbReference type="Proteomes" id="UP000008467"/>
    </source>
</evidence>
<dbReference type="InterPro" id="IPR053177">
    <property type="entry name" value="ADP-glucose_phosphorylase"/>
</dbReference>
<dbReference type="eggNOG" id="COG1085">
    <property type="taxonomic scope" value="Bacteria"/>
</dbReference>
<reference evidence="3 4" key="1">
    <citation type="journal article" date="2011" name="J. Bacteriol.">
        <title>Complete genome sequence of the cellulose-degrading bacterium Cellulosilyticum lentocellum.</title>
        <authorList>
            <consortium name="US DOE Joint Genome Institute"/>
            <person name="Miller D.A."/>
            <person name="Suen G."/>
            <person name="Bruce D."/>
            <person name="Copeland A."/>
            <person name="Cheng J.F."/>
            <person name="Detter C."/>
            <person name="Goodwin L.A."/>
            <person name="Han C.S."/>
            <person name="Hauser L.J."/>
            <person name="Land M.L."/>
            <person name="Lapidus A."/>
            <person name="Lucas S."/>
            <person name="Meincke L."/>
            <person name="Pitluck S."/>
            <person name="Tapia R."/>
            <person name="Teshima H."/>
            <person name="Woyke T."/>
            <person name="Fox B.G."/>
            <person name="Angert E.R."/>
            <person name="Currie C.R."/>
        </authorList>
    </citation>
    <scope>NUCLEOTIDE SEQUENCE [LARGE SCALE GENOMIC DNA]</scope>
    <source>
        <strain evidence="4">ATCC 49066 / DSM 5427 / NCIMB 11756 / RHM5</strain>
    </source>
</reference>
<dbReference type="GO" id="GO:0008270">
    <property type="term" value="F:zinc ion binding"/>
    <property type="evidence" value="ECO:0007669"/>
    <property type="project" value="InterPro"/>
</dbReference>
<organism evidence="3 4">
    <name type="scientific">Cellulosilyticum lentocellum (strain ATCC 49066 / DSM 5427 / NCIMB 11756 / RHM5)</name>
    <name type="common">Clostridium lentocellum</name>
    <dbReference type="NCBI Taxonomy" id="642492"/>
    <lineage>
        <taxon>Bacteria</taxon>
        <taxon>Bacillati</taxon>
        <taxon>Bacillota</taxon>
        <taxon>Clostridia</taxon>
        <taxon>Lachnospirales</taxon>
        <taxon>Cellulosilyticaceae</taxon>
        <taxon>Cellulosilyticum</taxon>
    </lineage>
</organism>
<dbReference type="Pfam" id="PF16285">
    <property type="entry name" value="DUF4931_N"/>
    <property type="match status" value="1"/>
</dbReference>
<dbReference type="InterPro" id="IPR036265">
    <property type="entry name" value="HIT-like_sf"/>
</dbReference>
<dbReference type="GO" id="GO:0008108">
    <property type="term" value="F:UDP-glucose:hexose-1-phosphate uridylyltransferase activity"/>
    <property type="evidence" value="ECO:0007669"/>
    <property type="project" value="InterPro"/>
</dbReference>
<dbReference type="Gene3D" id="3.30.428.10">
    <property type="entry name" value="HIT-like"/>
    <property type="match status" value="2"/>
</dbReference>